<dbReference type="EMBL" id="GANO01004528">
    <property type="protein sequence ID" value="JAB55343.1"/>
    <property type="molecule type" value="mRNA"/>
</dbReference>
<dbReference type="AlphaFoldDB" id="U5EPV8"/>
<evidence type="ECO:0000256" key="2">
    <source>
        <dbReference type="ARBA" id="ARBA00022723"/>
    </source>
</evidence>
<feature type="domain" description="C2H2-type" evidence="9">
    <location>
        <begin position="1120"/>
        <end position="1148"/>
    </location>
</feature>
<keyword evidence="4 7" id="KW-0863">Zinc-finger</keyword>
<feature type="compositionally biased region" description="Low complexity" evidence="8">
    <location>
        <begin position="796"/>
        <end position="811"/>
    </location>
</feature>
<dbReference type="PROSITE" id="PS50157">
    <property type="entry name" value="ZINC_FINGER_C2H2_2"/>
    <property type="match status" value="4"/>
</dbReference>
<dbReference type="Gene3D" id="3.30.160.60">
    <property type="entry name" value="Classic Zinc Finger"/>
    <property type="match status" value="4"/>
</dbReference>
<evidence type="ECO:0000256" key="1">
    <source>
        <dbReference type="ARBA" id="ARBA00004123"/>
    </source>
</evidence>
<proteinExistence type="evidence at transcript level"/>
<dbReference type="SMART" id="SM00355">
    <property type="entry name" value="ZnF_C2H2"/>
    <property type="match status" value="15"/>
</dbReference>
<feature type="region of interest" description="Disordered" evidence="8">
    <location>
        <begin position="568"/>
        <end position="595"/>
    </location>
</feature>
<feature type="non-terminal residue" evidence="10">
    <location>
        <position position="1"/>
    </location>
</feature>
<comment type="subcellular location">
    <subcellularLocation>
        <location evidence="1">Nucleus</location>
    </subcellularLocation>
</comment>
<feature type="compositionally biased region" description="Acidic residues" evidence="8">
    <location>
        <begin position="705"/>
        <end position="725"/>
    </location>
</feature>
<feature type="compositionally biased region" description="Basic and acidic residues" evidence="8">
    <location>
        <begin position="870"/>
        <end position="879"/>
    </location>
</feature>
<evidence type="ECO:0000256" key="4">
    <source>
        <dbReference type="ARBA" id="ARBA00022771"/>
    </source>
</evidence>
<keyword evidence="3" id="KW-0677">Repeat</keyword>
<dbReference type="GO" id="GO:0008270">
    <property type="term" value="F:zinc ion binding"/>
    <property type="evidence" value="ECO:0007669"/>
    <property type="project" value="UniProtKB-KW"/>
</dbReference>
<feature type="compositionally biased region" description="Low complexity" evidence="8">
    <location>
        <begin position="726"/>
        <end position="742"/>
    </location>
</feature>
<accession>U5EPV8</accession>
<feature type="domain" description="C2H2-type" evidence="9">
    <location>
        <begin position="461"/>
        <end position="491"/>
    </location>
</feature>
<evidence type="ECO:0000256" key="8">
    <source>
        <dbReference type="SAM" id="MobiDB-lite"/>
    </source>
</evidence>
<keyword evidence="2" id="KW-0479">Metal-binding</keyword>
<feature type="region of interest" description="Disordered" evidence="8">
    <location>
        <begin position="844"/>
        <end position="879"/>
    </location>
</feature>
<feature type="region of interest" description="Disordered" evidence="8">
    <location>
        <begin position="699"/>
        <end position="742"/>
    </location>
</feature>
<feature type="domain" description="C2H2-type" evidence="9">
    <location>
        <begin position="252"/>
        <end position="279"/>
    </location>
</feature>
<feature type="compositionally biased region" description="Polar residues" evidence="8">
    <location>
        <begin position="781"/>
        <end position="790"/>
    </location>
</feature>
<sequence length="1204" mass="138161">VVPQQQQQLSKLPIISSVQGAVKFTNPIITSVEQQIPASMINKNVVAPQKTYSNSTSTPPPALAHRSSPIVISQVTSAGKTIELAKIQVVSKQQQQQQQQTKQQQSQPASKVPVTSNVETITSSQAQTSKIPIISDVFSMNNNSNKVVSAKQPVVPHPTVVKPIMSTPTTSSLMSSNIVQVKTATVMQPPTSISATIYEEVDRIADEMIKDTGLFGAKLYICGFKQCSQKRFDNPEQFSKHLTVGHSHSLEFKCYHCREKFTKLVNLIYHTKTHGIHRYFCFLCDWKEATLNYVQTHMRDVHKISTTTISYLNPNKTDKMRDIIIVCPRAVTEVQMKNYYKNLIEIYNFRKREMETKEKTHFQPSEIDLLPIQAVYSTEIYCGVHGCNYSNKVRLNMRRHLSSHLHNLPVPSVDPINPVPCLDTNEKHFDKMKNHASSSHADDVQISTNELFAYVPELKRYVCGAKDCRYLTINQTMLKHHLTTLHSDEREYKCPHCHKMIGDGRKVDGILDHLKLHDSKLFKCSKCETFSNQKTAIEKHITEKHTGLFSAAVVVVRDENVQHSNTQIVQLQQQQQQSSSAAASSPAESQQQQSTQQAPEDVIIFNWKCDICKFKCVKKTEMRKHMLQSHKIKSQYQCSKCMYKHSNMHSFTDHFANEHPGIEIVVLKLYHRLDNNLDESKIDTTPLWRRSDQTNRQKNIRGILFDEEEMDDDDDIDDASEDDNEGNFIENSKNNNNNDSDSDITIIEDLSELNEIYKKVDAKVLKSIERNDQQSEKITGKSETATNSNSIKRKISTSSTPSPTPAASTSTNENNTKLFKCGFANCLIFSNTIAEMRSHFKKSHAENNSALPKDVQASESNSPSISPVPDDPKQQQLEPKRKNPKYDFDYFIKYVCVHCSKKFDTVDDVKEHWSNLHKTVKVSVNNLVFQPRPFLFKITKLVYCYHCKRQLTYSDIKTHFNRLHASSNAMPKVSFACIDYRDSLKCGDCSYTALNIRNEILNHYRDVHNKQFYENSSSSAEVTVDKVEAVDFLNDEFLAKVLQFNKNVLKCNLCDHTAEFLNDLQSHYVDDHPTDNVVEYSLVERHNLNVIQFACYLCNRDQFTNELDLIQHLRSHYPQFICNYCNKEFRILRMLQHHFKLMHKVEFDESKILKCEFDQNLDSLKKVKIIFANGLLMTLEEAKNTTYSKNHMTKFVKCIEESNT</sequence>
<dbReference type="InterPro" id="IPR013087">
    <property type="entry name" value="Znf_C2H2_type"/>
</dbReference>
<dbReference type="InterPro" id="IPR050888">
    <property type="entry name" value="ZnF_C2H2-type_TF"/>
</dbReference>
<dbReference type="PROSITE" id="PS00028">
    <property type="entry name" value="ZINC_FINGER_C2H2_1"/>
    <property type="match status" value="4"/>
</dbReference>
<organism evidence="10">
    <name type="scientific">Corethrella appendiculata</name>
    <dbReference type="NCBI Taxonomy" id="1370023"/>
    <lineage>
        <taxon>Eukaryota</taxon>
        <taxon>Metazoa</taxon>
        <taxon>Ecdysozoa</taxon>
        <taxon>Arthropoda</taxon>
        <taxon>Hexapoda</taxon>
        <taxon>Insecta</taxon>
        <taxon>Pterygota</taxon>
        <taxon>Neoptera</taxon>
        <taxon>Endopterygota</taxon>
        <taxon>Diptera</taxon>
        <taxon>Nematocera</taxon>
        <taxon>Culicoidea</taxon>
        <taxon>Chaoboridae</taxon>
        <taxon>Corethrella</taxon>
    </lineage>
</organism>
<evidence type="ECO:0000256" key="5">
    <source>
        <dbReference type="ARBA" id="ARBA00022833"/>
    </source>
</evidence>
<keyword evidence="5" id="KW-0862">Zinc</keyword>
<protein>
    <submittedName>
        <fullName evidence="10">Putative zinc finger protein 2</fullName>
    </submittedName>
</protein>
<dbReference type="GO" id="GO:0005634">
    <property type="term" value="C:nucleus"/>
    <property type="evidence" value="ECO:0007669"/>
    <property type="project" value="UniProtKB-SubCell"/>
</dbReference>
<feature type="domain" description="C2H2-type" evidence="9">
    <location>
        <begin position="894"/>
        <end position="922"/>
    </location>
</feature>
<feature type="compositionally biased region" description="Low complexity" evidence="8">
    <location>
        <begin position="570"/>
        <end position="595"/>
    </location>
</feature>
<evidence type="ECO:0000256" key="6">
    <source>
        <dbReference type="ARBA" id="ARBA00023242"/>
    </source>
</evidence>
<reference evidence="10" key="1">
    <citation type="journal article" date="2014" name="Insect Biochem. Mol. Biol.">
        <title>An insight into the sialome of the frog biting fly, Corethrella appendiculata.</title>
        <authorList>
            <person name="Ribeiro J.M.C."/>
            <person name="Chagas A.C."/>
            <person name="Pham V.M."/>
            <person name="Lounibos L.P."/>
            <person name="Calvo E."/>
        </authorList>
    </citation>
    <scope>NUCLEOTIDE SEQUENCE</scope>
    <source>
        <tissue evidence="10">Salivary glands</tissue>
    </source>
</reference>
<evidence type="ECO:0000313" key="10">
    <source>
        <dbReference type="EMBL" id="JAB55343.1"/>
    </source>
</evidence>
<evidence type="ECO:0000259" key="9">
    <source>
        <dbReference type="PROSITE" id="PS50157"/>
    </source>
</evidence>
<evidence type="ECO:0000256" key="3">
    <source>
        <dbReference type="ARBA" id="ARBA00022737"/>
    </source>
</evidence>
<keyword evidence="6" id="KW-0539">Nucleus</keyword>
<name>U5EPV8_9DIPT</name>
<feature type="region of interest" description="Disordered" evidence="8">
    <location>
        <begin position="773"/>
        <end position="813"/>
    </location>
</feature>
<dbReference type="PANTHER" id="PTHR24406">
    <property type="entry name" value="TRANSCRIPTIONAL REPRESSOR CTCFL-RELATED"/>
    <property type="match status" value="1"/>
</dbReference>
<evidence type="ECO:0000256" key="7">
    <source>
        <dbReference type="PROSITE-ProRule" id="PRU00042"/>
    </source>
</evidence>